<feature type="region of interest" description="Disordered" evidence="1">
    <location>
        <begin position="508"/>
        <end position="543"/>
    </location>
</feature>
<reference evidence="2" key="1">
    <citation type="journal article" date="2017" name="Nature">
        <title>The sunflower genome provides insights into oil metabolism, flowering and Asterid evolution.</title>
        <authorList>
            <person name="Badouin H."/>
            <person name="Gouzy J."/>
            <person name="Grassa C.J."/>
            <person name="Murat F."/>
            <person name="Staton S.E."/>
            <person name="Cottret L."/>
            <person name="Lelandais-Briere C."/>
            <person name="Owens G.L."/>
            <person name="Carrere S."/>
            <person name="Mayjonade B."/>
            <person name="Legrand L."/>
            <person name="Gill N."/>
            <person name="Kane N.C."/>
            <person name="Bowers J.E."/>
            <person name="Hubner S."/>
            <person name="Bellec A."/>
            <person name="Berard A."/>
            <person name="Berges H."/>
            <person name="Blanchet N."/>
            <person name="Boniface M.C."/>
            <person name="Brunel D."/>
            <person name="Catrice O."/>
            <person name="Chaidir N."/>
            <person name="Claudel C."/>
            <person name="Donnadieu C."/>
            <person name="Faraut T."/>
            <person name="Fievet G."/>
            <person name="Helmstetter N."/>
            <person name="King M."/>
            <person name="Knapp S.J."/>
            <person name="Lai Z."/>
            <person name="Le Paslier M.C."/>
            <person name="Lippi Y."/>
            <person name="Lorenzon L."/>
            <person name="Mandel J.R."/>
            <person name="Marage G."/>
            <person name="Marchand G."/>
            <person name="Marquand E."/>
            <person name="Bret-Mestries E."/>
            <person name="Morien E."/>
            <person name="Nambeesan S."/>
            <person name="Nguyen T."/>
            <person name="Pegot-Espagnet P."/>
            <person name="Pouilly N."/>
            <person name="Raftis F."/>
            <person name="Sallet E."/>
            <person name="Schiex T."/>
            <person name="Thomas J."/>
            <person name="Vandecasteele C."/>
            <person name="Vares D."/>
            <person name="Vear F."/>
            <person name="Vautrin S."/>
            <person name="Crespi M."/>
            <person name="Mangin B."/>
            <person name="Burke J.M."/>
            <person name="Salse J."/>
            <person name="Munos S."/>
            <person name="Vincourt P."/>
            <person name="Rieseberg L.H."/>
            <person name="Langlade N.B."/>
        </authorList>
    </citation>
    <scope>NUCLEOTIDE SEQUENCE</scope>
    <source>
        <tissue evidence="2">Leaves</tissue>
    </source>
</reference>
<feature type="compositionally biased region" description="Basic and acidic residues" evidence="1">
    <location>
        <begin position="32"/>
        <end position="42"/>
    </location>
</feature>
<dbReference type="EMBL" id="MNCJ02000331">
    <property type="protein sequence ID" value="KAF5759084.1"/>
    <property type="molecule type" value="Genomic_DNA"/>
</dbReference>
<feature type="region of interest" description="Disordered" evidence="1">
    <location>
        <begin position="107"/>
        <end position="138"/>
    </location>
</feature>
<reference evidence="2" key="2">
    <citation type="submission" date="2020-06" db="EMBL/GenBank/DDBJ databases">
        <title>Helianthus annuus Genome sequencing and assembly Release 2.</title>
        <authorList>
            <person name="Gouzy J."/>
            <person name="Langlade N."/>
            <person name="Munos S."/>
        </authorList>
    </citation>
    <scope>NUCLEOTIDE SEQUENCE</scope>
    <source>
        <tissue evidence="2">Leaves</tissue>
    </source>
</reference>
<evidence type="ECO:0000256" key="1">
    <source>
        <dbReference type="SAM" id="MobiDB-lite"/>
    </source>
</evidence>
<feature type="region of interest" description="Disordered" evidence="1">
    <location>
        <begin position="32"/>
        <end position="93"/>
    </location>
</feature>
<keyword evidence="3" id="KW-1185">Reference proteome</keyword>
<dbReference type="AlphaFoldDB" id="A0A9K3GZB7"/>
<sequence length="615" mass="68758">MTKQIPLPDGSKKIDVTTNALAEALACVKRDREAKKKAKVDYPDQGTSGSRDDENLFDEKKKPTRKVRLPKSIPVRRSKSAQKPPPKTAVVTPGVSAAVGTSVVSTSAPISTHTTSTHTTSNVLPPSPPKSQSPPVKKQKTAVVITSAVKTTVVGTPVVPTAVSLSQTTITTTTFPSKTSSVPPQIKRRRLIPKDDVTSPSPTSSKPLALVNIPKPVPLSSVPMHKPLPPAGVQFPLELEAVREEIKSFYTEDDPAKRSLPSIKGYPWPKNIEEYLKIKAKQAEDISKRNTQGKSDKEVSRYYRYLLTQVSSLERFAKNVSQQISERTAETLKKDYIESIMFYKKYKGERHMYKEWTVPELEAESTRIQVMIKRKVTHTPPDWTKFKKNVPEKQLELKRMKEELVVAEFGTKRQVARWKEDLVRSTYKRLEELRKKDPKIPQKPDYPEAAVSKGPSKLQTRRATAPAGTAIYKRRTQSQFGAETVQEILAGNAVLKEGLLRTLKEELEQENSATTAQPVMNRPASPNTSANKHLSRNPPGSKIQKWATDKQTCVLTLLRSGGVVDKISREQAIGLSLEDLHDLLDLPLSRDDEDTDALDFELQFKGQIRELLMRQ</sequence>
<gene>
    <name evidence="2" type="ORF">HanXRQr2_Chr16g0736981</name>
</gene>
<proteinExistence type="predicted"/>
<name>A0A9K3GZB7_HELAN</name>
<dbReference type="Proteomes" id="UP000215914">
    <property type="component" value="Unassembled WGS sequence"/>
</dbReference>
<comment type="caution">
    <text evidence="2">The sequence shown here is derived from an EMBL/GenBank/DDBJ whole genome shotgun (WGS) entry which is preliminary data.</text>
</comment>
<feature type="compositionally biased region" description="Low complexity" evidence="1">
    <location>
        <begin position="107"/>
        <end position="121"/>
    </location>
</feature>
<dbReference type="Gramene" id="mRNA:HanXRQr2_Chr16g0736981">
    <property type="protein sequence ID" value="CDS:HanXRQr2_Chr16g0736981.1"/>
    <property type="gene ID" value="HanXRQr2_Chr16g0736981"/>
</dbReference>
<feature type="compositionally biased region" description="Basic and acidic residues" evidence="1">
    <location>
        <begin position="50"/>
        <end position="61"/>
    </location>
</feature>
<accession>A0A9K3GZB7</accession>
<feature type="region of interest" description="Disordered" evidence="1">
    <location>
        <begin position="435"/>
        <end position="466"/>
    </location>
</feature>
<organism evidence="2 3">
    <name type="scientific">Helianthus annuus</name>
    <name type="common">Common sunflower</name>
    <dbReference type="NCBI Taxonomy" id="4232"/>
    <lineage>
        <taxon>Eukaryota</taxon>
        <taxon>Viridiplantae</taxon>
        <taxon>Streptophyta</taxon>
        <taxon>Embryophyta</taxon>
        <taxon>Tracheophyta</taxon>
        <taxon>Spermatophyta</taxon>
        <taxon>Magnoliopsida</taxon>
        <taxon>eudicotyledons</taxon>
        <taxon>Gunneridae</taxon>
        <taxon>Pentapetalae</taxon>
        <taxon>asterids</taxon>
        <taxon>campanulids</taxon>
        <taxon>Asterales</taxon>
        <taxon>Asteraceae</taxon>
        <taxon>Asteroideae</taxon>
        <taxon>Heliantheae alliance</taxon>
        <taxon>Heliantheae</taxon>
        <taxon>Helianthus</taxon>
    </lineage>
</organism>
<evidence type="ECO:0000313" key="2">
    <source>
        <dbReference type="EMBL" id="KAF5759084.1"/>
    </source>
</evidence>
<evidence type="ECO:0000313" key="3">
    <source>
        <dbReference type="Proteomes" id="UP000215914"/>
    </source>
</evidence>
<protein>
    <submittedName>
        <fullName evidence="2">Uncharacterized protein</fullName>
    </submittedName>
</protein>
<feature type="compositionally biased region" description="Polar residues" evidence="1">
    <location>
        <begin position="510"/>
        <end position="532"/>
    </location>
</feature>
<feature type="compositionally biased region" description="Basic residues" evidence="1">
    <location>
        <begin position="62"/>
        <end position="80"/>
    </location>
</feature>
<feature type="compositionally biased region" description="Basic and acidic residues" evidence="1">
    <location>
        <begin position="435"/>
        <end position="446"/>
    </location>
</feature>